<dbReference type="RefSeq" id="WP_185897625.1">
    <property type="nucleotide sequence ID" value="NZ_JACLZK010000001.1"/>
</dbReference>
<dbReference type="Proteomes" id="UP000552683">
    <property type="component" value="Unassembled WGS sequence"/>
</dbReference>
<keyword evidence="1" id="KW-1133">Transmembrane helix</keyword>
<evidence type="ECO:0000313" key="3">
    <source>
        <dbReference type="Proteomes" id="UP000552683"/>
    </source>
</evidence>
<sequence>MRNSREFQVLAGEVKNVRWSAATDDCVFEIAGAKFNAKISKDRLVPRENDRLAIAYDEQNEVWNFKNLTSNKWLKNYAWRAHLMIFEEAMMEFLPNSVFGAIMIIPIVWLARHLSDFGYLVIMFAFIICLFLSLPLMCLDGKTQTDKANAYLALRKFLKESNL</sequence>
<feature type="transmembrane region" description="Helical" evidence="1">
    <location>
        <begin position="117"/>
        <end position="139"/>
    </location>
</feature>
<gene>
    <name evidence="2" type="ORF">H7R39_01275</name>
</gene>
<keyword evidence="1" id="KW-0472">Membrane</keyword>
<evidence type="ECO:0000256" key="1">
    <source>
        <dbReference type="SAM" id="Phobius"/>
    </source>
</evidence>
<protein>
    <submittedName>
        <fullName evidence="2">Uncharacterized protein</fullName>
    </submittedName>
</protein>
<organism evidence="2 3">
    <name type="scientific">Campylobacter massiliensis</name>
    <dbReference type="NCBI Taxonomy" id="2762557"/>
    <lineage>
        <taxon>Bacteria</taxon>
        <taxon>Pseudomonadati</taxon>
        <taxon>Campylobacterota</taxon>
        <taxon>Epsilonproteobacteria</taxon>
        <taxon>Campylobacterales</taxon>
        <taxon>Campylobacteraceae</taxon>
        <taxon>Campylobacter</taxon>
    </lineage>
</organism>
<keyword evidence="3" id="KW-1185">Reference proteome</keyword>
<proteinExistence type="predicted"/>
<reference evidence="2 3" key="1">
    <citation type="submission" date="2020-08" db="EMBL/GenBank/DDBJ databases">
        <title>Complete genome and description of Campylobacter massiliensis Marseille-Q3452 sp. nov.</title>
        <authorList>
            <person name="Antezack A."/>
        </authorList>
    </citation>
    <scope>NUCLEOTIDE SEQUENCE [LARGE SCALE GENOMIC DNA]</scope>
    <source>
        <strain evidence="2 3">Marseille-Q3452</strain>
    </source>
</reference>
<keyword evidence="1" id="KW-0812">Transmembrane</keyword>
<evidence type="ECO:0000313" key="2">
    <source>
        <dbReference type="EMBL" id="MBC2881923.1"/>
    </source>
</evidence>
<dbReference type="EMBL" id="JACLZK010000001">
    <property type="protein sequence ID" value="MBC2881923.1"/>
    <property type="molecule type" value="Genomic_DNA"/>
</dbReference>
<accession>A0A842J8R0</accession>
<feature type="transmembrane region" description="Helical" evidence="1">
    <location>
        <begin position="93"/>
        <end position="111"/>
    </location>
</feature>
<name>A0A842J8R0_9BACT</name>
<comment type="caution">
    <text evidence="2">The sequence shown here is derived from an EMBL/GenBank/DDBJ whole genome shotgun (WGS) entry which is preliminary data.</text>
</comment>
<dbReference type="AlphaFoldDB" id="A0A842J8R0"/>